<comment type="catalytic activity">
    <reaction evidence="1">
        <text>Hydrolysis of terminal non-reducing N-acetyl-D-hexosamine residues in N-acetyl-beta-D-hexosaminides.</text>
        <dbReference type="EC" id="3.2.1.52"/>
    </reaction>
</comment>
<dbReference type="GeneID" id="63640783"/>
<evidence type="ECO:0000256" key="3">
    <source>
        <dbReference type="ARBA" id="ARBA00012663"/>
    </source>
</evidence>
<dbReference type="Gene3D" id="3.20.20.300">
    <property type="entry name" value="Glycoside hydrolase, family 3, N-terminal domain"/>
    <property type="match status" value="1"/>
</dbReference>
<gene>
    <name evidence="7" type="ORF">BVAVS116_0001</name>
</gene>
<dbReference type="InterPro" id="IPR050226">
    <property type="entry name" value="NagZ_Beta-hexosaminidase"/>
</dbReference>
<protein>
    <recommendedName>
        <fullName evidence="3">beta-N-acetylhexosaminidase</fullName>
        <ecNumber evidence="3">3.2.1.52</ecNumber>
    </recommendedName>
</protein>
<dbReference type="EC" id="3.2.1.52" evidence="3"/>
<evidence type="ECO:0000256" key="4">
    <source>
        <dbReference type="ARBA" id="ARBA00022801"/>
    </source>
</evidence>
<dbReference type="GO" id="GO:0009254">
    <property type="term" value="P:peptidoglycan turnover"/>
    <property type="evidence" value="ECO:0007669"/>
    <property type="project" value="TreeGrafter"/>
</dbReference>
<dbReference type="InterPro" id="IPR036962">
    <property type="entry name" value="Glyco_hydro_3_N_sf"/>
</dbReference>
<organism evidence="7 8">
    <name type="scientific">Borreliella valaisiana VS116</name>
    <dbReference type="NCBI Taxonomy" id="445987"/>
    <lineage>
        <taxon>Bacteria</taxon>
        <taxon>Pseudomonadati</taxon>
        <taxon>Spirochaetota</taxon>
        <taxon>Spirochaetia</taxon>
        <taxon>Spirochaetales</taxon>
        <taxon>Borreliaceae</taxon>
        <taxon>Borreliella</taxon>
    </lineage>
</organism>
<proteinExistence type="inferred from homology"/>
<evidence type="ECO:0000313" key="7">
    <source>
        <dbReference type="EMBL" id="EEF82016.1"/>
    </source>
</evidence>
<evidence type="ECO:0000256" key="2">
    <source>
        <dbReference type="ARBA" id="ARBA00005336"/>
    </source>
</evidence>
<dbReference type="Pfam" id="PF00933">
    <property type="entry name" value="Glyco_hydro_3"/>
    <property type="match status" value="1"/>
</dbReference>
<comment type="similarity">
    <text evidence="2">Belongs to the glycosyl hydrolase 3 family.</text>
</comment>
<evidence type="ECO:0000313" key="8">
    <source>
        <dbReference type="Proteomes" id="UP000006163"/>
    </source>
</evidence>
<keyword evidence="4 7" id="KW-0378">Hydrolase</keyword>
<evidence type="ECO:0000259" key="6">
    <source>
        <dbReference type="Pfam" id="PF00933"/>
    </source>
</evidence>
<evidence type="ECO:0000256" key="5">
    <source>
        <dbReference type="ARBA" id="ARBA00023295"/>
    </source>
</evidence>
<dbReference type="OrthoDB" id="9805821at2"/>
<dbReference type="RefSeq" id="WP_006068818.1">
    <property type="nucleotide sequence ID" value="NZ_ABCY02000001.1"/>
</dbReference>
<feature type="domain" description="Glycoside hydrolase family 3 N-terminal" evidence="6">
    <location>
        <begin position="82"/>
        <end position="339"/>
    </location>
</feature>
<dbReference type="GO" id="GO:0005975">
    <property type="term" value="P:carbohydrate metabolic process"/>
    <property type="evidence" value="ECO:0007669"/>
    <property type="project" value="InterPro"/>
</dbReference>
<dbReference type="SUPFAM" id="SSF51445">
    <property type="entry name" value="(Trans)glycosidases"/>
    <property type="match status" value="1"/>
</dbReference>
<name>D6RWK3_BORVA</name>
<keyword evidence="8" id="KW-1185">Reference proteome</keyword>
<sequence length="343" mass="38492">MDFLKALPFIFVCLNLFAIESLPEIDYEYFNKDKSDLVDLMKFLGEFDFQTILKDRNLLIGIRNLTNLKNVQGLDIDDIDRIKKINPVGVILFRENLKDAEQTKGLINAIKSHIGHDIFIAIDEEGGIVSRAGENKKMGVYNFPAMEYVGSVKDLHLIYKIGEVLAKQLRRLGINLNMAPVADIKFVPHTPLLNRTFGGYSAYDIGLMVEAFIDGMQNHGVFSAIKHFPGLGGTTIDTHKYLAVLPYSKSFLMLNNFIPFVFGRAAKFIMIGHVNVPKISKDITSMSKSIVNIIRENLNITGIMMTDSYDMEAITKSFSNIKNAIKKSLNSGMNIVLIPFIDS</sequence>
<dbReference type="InterPro" id="IPR001764">
    <property type="entry name" value="Glyco_hydro_3_N"/>
</dbReference>
<dbReference type="eggNOG" id="COG1472">
    <property type="taxonomic scope" value="Bacteria"/>
</dbReference>
<dbReference type="AlphaFoldDB" id="D6RWK3"/>
<evidence type="ECO:0000256" key="1">
    <source>
        <dbReference type="ARBA" id="ARBA00001231"/>
    </source>
</evidence>
<dbReference type="PANTHER" id="PTHR30480:SF13">
    <property type="entry name" value="BETA-HEXOSAMINIDASE"/>
    <property type="match status" value="1"/>
</dbReference>
<reference evidence="7 8" key="1">
    <citation type="submission" date="2009-01" db="EMBL/GenBank/DDBJ databases">
        <authorList>
            <person name="Fraser-Liggett C.M."/>
            <person name="Mongodin E.F."/>
            <person name="Casjens B."/>
            <person name="Dunn J."/>
            <person name="Luft B."/>
            <person name="Qiu W."/>
            <person name="Schutzer S."/>
            <person name="Sebastian Y."/>
        </authorList>
    </citation>
    <scope>NUCLEOTIDE SEQUENCE [LARGE SCALE GENOMIC DNA]</scope>
    <source>
        <strain evidence="7 8">VS116</strain>
    </source>
</reference>
<dbReference type="PANTHER" id="PTHR30480">
    <property type="entry name" value="BETA-HEXOSAMINIDASE-RELATED"/>
    <property type="match status" value="1"/>
</dbReference>
<dbReference type="GO" id="GO:0004563">
    <property type="term" value="F:beta-N-acetylhexosaminidase activity"/>
    <property type="evidence" value="ECO:0007669"/>
    <property type="project" value="UniProtKB-EC"/>
</dbReference>
<comment type="caution">
    <text evidence="7">The sequence shown here is derived from an EMBL/GenBank/DDBJ whole genome shotgun (WGS) entry which is preliminary data.</text>
</comment>
<keyword evidence="5" id="KW-0326">Glycosidase</keyword>
<accession>D6RWK3</accession>
<dbReference type="HOGENOM" id="CLU_838548_0_0_12"/>
<dbReference type="InterPro" id="IPR017853">
    <property type="entry name" value="GH"/>
</dbReference>
<dbReference type="EMBL" id="ABCY02000001">
    <property type="protein sequence ID" value="EEF82016.1"/>
    <property type="molecule type" value="Genomic_DNA"/>
</dbReference>
<dbReference type="Proteomes" id="UP000006163">
    <property type="component" value="Unassembled WGS sequence"/>
</dbReference>